<keyword evidence="2" id="KW-1185">Reference proteome</keyword>
<dbReference type="eggNOG" id="ENOG502ZBZT">
    <property type="taxonomic scope" value="Bacteria"/>
</dbReference>
<evidence type="ECO:0000313" key="2">
    <source>
        <dbReference type="Proteomes" id="UP000001302"/>
    </source>
</evidence>
<dbReference type="STRING" id="314260.PB2503_05662"/>
<dbReference type="RefSeq" id="WP_013300179.1">
    <property type="nucleotide sequence ID" value="NC_014414.1"/>
</dbReference>
<dbReference type="Proteomes" id="UP000001302">
    <property type="component" value="Chromosome"/>
</dbReference>
<dbReference type="Gene3D" id="1.10.3540.10">
    <property type="entry name" value="uncharacterized protein from magnetospirillum magneticum domain"/>
    <property type="match status" value="1"/>
</dbReference>
<dbReference type="InterPro" id="IPR023137">
    <property type="entry name" value="BrxA_sf"/>
</dbReference>
<gene>
    <name evidence="1" type="ordered locus">PB2503_05662</name>
</gene>
<dbReference type="HOGENOM" id="CLU_112445_1_0_5"/>
<protein>
    <submittedName>
        <fullName evidence="1">Uncharacterized protein</fullName>
    </submittedName>
</protein>
<accession>E0TGW5</accession>
<sequence length="205" mass="23664">MKTDDQSPYKMSFAVGGLFINESVEVAKLRDPSERWAETISRAIQSGIISSPKIASRRRTLREIANRLCTLCPPEIELLSVTPDRNEQQALLWLATCRAYRFVEEFACEVIRDRYLSYRLELPLESFDVFFDAKAEWHEELTKISSSTRKKLRQVLFRIMRDAGIITVENRIQKALLSARLRSLIAQNKPREIELFPGLEQEASA</sequence>
<organism evidence="1 2">
    <name type="scientific">Parvularcula bermudensis (strain ATCC BAA-594 / HTCC2503 / KCTC 12087)</name>
    <dbReference type="NCBI Taxonomy" id="314260"/>
    <lineage>
        <taxon>Bacteria</taxon>
        <taxon>Pseudomonadati</taxon>
        <taxon>Pseudomonadota</taxon>
        <taxon>Alphaproteobacteria</taxon>
        <taxon>Parvularculales</taxon>
        <taxon>Parvularculaceae</taxon>
        <taxon>Parvularcula</taxon>
    </lineage>
</organism>
<reference evidence="1 2" key="2">
    <citation type="journal article" date="2011" name="J. Bacteriol.">
        <title>Complete genome sequence of strain HTCC2503T of Parvularcula bermudensis, the type species of the order "Parvularculales" in the class Alphaproteobacteria.</title>
        <authorList>
            <person name="Oh H.M."/>
            <person name="Kang I."/>
            <person name="Vergin K.L."/>
            <person name="Kang D."/>
            <person name="Rhee K.H."/>
            <person name="Giovannoni S.J."/>
            <person name="Cho J.C."/>
        </authorList>
    </citation>
    <scope>NUCLEOTIDE SEQUENCE [LARGE SCALE GENOMIC DNA]</scope>
    <source>
        <strain evidence="2">ATCC BAA-594 / HTCC2503 / KCTC 12087</strain>
    </source>
</reference>
<reference evidence="2" key="1">
    <citation type="submission" date="2010-08" db="EMBL/GenBank/DDBJ databases">
        <title>Genome sequence of Parvularcula bermudensis HTCC2503.</title>
        <authorList>
            <person name="Kang D.-M."/>
            <person name="Oh H.-M."/>
            <person name="Cho J.-C."/>
        </authorList>
    </citation>
    <scope>NUCLEOTIDE SEQUENCE [LARGE SCALE GENOMIC DNA]</scope>
    <source>
        <strain evidence="2">ATCC BAA-594 / HTCC2503 / KCTC 12087</strain>
    </source>
</reference>
<dbReference type="Pfam" id="PF08849">
    <property type="entry name" value="BrxA"/>
    <property type="match status" value="1"/>
</dbReference>
<dbReference type="InterPro" id="IPR014948">
    <property type="entry name" value="BrxA"/>
</dbReference>
<name>E0TGW5_PARBH</name>
<evidence type="ECO:0000313" key="1">
    <source>
        <dbReference type="EMBL" id="ADM09205.1"/>
    </source>
</evidence>
<dbReference type="AlphaFoldDB" id="E0TGW5"/>
<dbReference type="OrthoDB" id="981635at2"/>
<dbReference type="KEGG" id="pbr:PB2503_05662"/>
<proteinExistence type="predicted"/>
<dbReference type="EMBL" id="CP002156">
    <property type="protein sequence ID" value="ADM09205.1"/>
    <property type="molecule type" value="Genomic_DNA"/>
</dbReference>